<dbReference type="InterPro" id="IPR012902">
    <property type="entry name" value="N_methyl_site"/>
</dbReference>
<protein>
    <recommendedName>
        <fullName evidence="2">Type II secretion system protein H</fullName>
    </recommendedName>
    <alternativeName>
        <fullName evidence="10">General secretion pathway protein H</fullName>
    </alternativeName>
</protein>
<keyword evidence="7 11" id="KW-1133">Transmembrane helix</keyword>
<evidence type="ECO:0000256" key="5">
    <source>
        <dbReference type="ARBA" id="ARBA00022519"/>
    </source>
</evidence>
<keyword evidence="4" id="KW-0488">Methylation</keyword>
<reference evidence="13 14" key="1">
    <citation type="submission" date="2021-08" db="EMBL/GenBank/DDBJ databases">
        <authorList>
            <person name="Peeters C."/>
        </authorList>
    </citation>
    <scope>NUCLEOTIDE SEQUENCE [LARGE SCALE GENOMIC DNA]</scope>
    <source>
        <strain evidence="13 14">LMG 23994</strain>
    </source>
</reference>
<comment type="subcellular location">
    <subcellularLocation>
        <location evidence="1">Cell inner membrane</location>
        <topology evidence="1">Single-pass membrane protein</topology>
    </subcellularLocation>
</comment>
<evidence type="ECO:0000256" key="1">
    <source>
        <dbReference type="ARBA" id="ARBA00004377"/>
    </source>
</evidence>
<evidence type="ECO:0000256" key="8">
    <source>
        <dbReference type="ARBA" id="ARBA00023136"/>
    </source>
</evidence>
<dbReference type="NCBIfam" id="TIGR02532">
    <property type="entry name" value="IV_pilin_GFxxxE"/>
    <property type="match status" value="1"/>
</dbReference>
<evidence type="ECO:0000256" key="2">
    <source>
        <dbReference type="ARBA" id="ARBA00021549"/>
    </source>
</evidence>
<feature type="transmembrane region" description="Helical" evidence="11">
    <location>
        <begin position="23"/>
        <end position="48"/>
    </location>
</feature>
<sequence length="194" mass="20196">MANPYCNGPAPWRGRRGRLRPRGVSLIELMVTVAILAILATVAVPSFISTLQGARISNGVNAMVGDLQLARSEAIQRGLPVSVCASSDGNSCSQRNAWQDGWIVFADDNASGVRDNGEAVVRVRRALPGGDSFTAAPDATAITYGRDGFARNLNAGGMTLALQTVPANATLTRCVAVSQVGRQIILSSGVGQCA</sequence>
<evidence type="ECO:0000313" key="13">
    <source>
        <dbReference type="EMBL" id="CAG9181194.1"/>
    </source>
</evidence>
<dbReference type="InterPro" id="IPR045584">
    <property type="entry name" value="Pilin-like"/>
</dbReference>
<dbReference type="Gene3D" id="3.55.40.10">
    <property type="entry name" value="minor pseudopilin epsh domain"/>
    <property type="match status" value="1"/>
</dbReference>
<keyword evidence="3" id="KW-1003">Cell membrane</keyword>
<dbReference type="Proteomes" id="UP000701702">
    <property type="component" value="Unassembled WGS sequence"/>
</dbReference>
<evidence type="ECO:0000256" key="7">
    <source>
        <dbReference type="ARBA" id="ARBA00022989"/>
    </source>
</evidence>
<evidence type="ECO:0000256" key="4">
    <source>
        <dbReference type="ARBA" id="ARBA00022481"/>
    </source>
</evidence>
<keyword evidence="5" id="KW-0997">Cell inner membrane</keyword>
<accession>A0ABM8XLR8</accession>
<dbReference type="Pfam" id="PF12019">
    <property type="entry name" value="GspH"/>
    <property type="match status" value="1"/>
</dbReference>
<comment type="similarity">
    <text evidence="9">Belongs to the GSP H family.</text>
</comment>
<dbReference type="InterPro" id="IPR022346">
    <property type="entry name" value="T2SS_GspH"/>
</dbReference>
<evidence type="ECO:0000256" key="10">
    <source>
        <dbReference type="ARBA" id="ARBA00030775"/>
    </source>
</evidence>
<comment type="caution">
    <text evidence="13">The sequence shown here is derived from an EMBL/GenBank/DDBJ whole genome shotgun (WGS) entry which is preliminary data.</text>
</comment>
<dbReference type="SUPFAM" id="SSF54523">
    <property type="entry name" value="Pili subunits"/>
    <property type="match status" value="1"/>
</dbReference>
<dbReference type="PROSITE" id="PS00409">
    <property type="entry name" value="PROKAR_NTER_METHYL"/>
    <property type="match status" value="1"/>
</dbReference>
<keyword evidence="6 11" id="KW-0812">Transmembrane</keyword>
<gene>
    <name evidence="13" type="ORF">LMG23994_04610</name>
</gene>
<evidence type="ECO:0000259" key="12">
    <source>
        <dbReference type="Pfam" id="PF12019"/>
    </source>
</evidence>
<evidence type="ECO:0000256" key="3">
    <source>
        <dbReference type="ARBA" id="ARBA00022475"/>
    </source>
</evidence>
<keyword evidence="8 11" id="KW-0472">Membrane</keyword>
<name>A0ABM8XLR8_9BURK</name>
<keyword evidence="14" id="KW-1185">Reference proteome</keyword>
<dbReference type="EMBL" id="CAJZAF010000029">
    <property type="protein sequence ID" value="CAG9181194.1"/>
    <property type="molecule type" value="Genomic_DNA"/>
</dbReference>
<organism evidence="13 14">
    <name type="scientific">Cupriavidus pinatubonensis</name>
    <dbReference type="NCBI Taxonomy" id="248026"/>
    <lineage>
        <taxon>Bacteria</taxon>
        <taxon>Pseudomonadati</taxon>
        <taxon>Pseudomonadota</taxon>
        <taxon>Betaproteobacteria</taxon>
        <taxon>Burkholderiales</taxon>
        <taxon>Burkholderiaceae</taxon>
        <taxon>Cupriavidus</taxon>
    </lineage>
</organism>
<dbReference type="RefSeq" id="WP_224006347.1">
    <property type="nucleotide sequence ID" value="NZ_CAJZAF010000029.1"/>
</dbReference>
<evidence type="ECO:0000313" key="14">
    <source>
        <dbReference type="Proteomes" id="UP000701702"/>
    </source>
</evidence>
<feature type="domain" description="General secretion pathway GspH" evidence="12">
    <location>
        <begin position="60"/>
        <end position="181"/>
    </location>
</feature>
<evidence type="ECO:0000256" key="11">
    <source>
        <dbReference type="SAM" id="Phobius"/>
    </source>
</evidence>
<evidence type="ECO:0000256" key="6">
    <source>
        <dbReference type="ARBA" id="ARBA00022692"/>
    </source>
</evidence>
<dbReference type="Pfam" id="PF07963">
    <property type="entry name" value="N_methyl"/>
    <property type="match status" value="1"/>
</dbReference>
<proteinExistence type="inferred from homology"/>
<evidence type="ECO:0000256" key="9">
    <source>
        <dbReference type="ARBA" id="ARBA00025772"/>
    </source>
</evidence>